<accession>A0A9Q2PHQ8</accession>
<dbReference type="RefSeq" id="WP_262963599.1">
    <property type="nucleotide sequence ID" value="NZ_JAJNNF010000094.1"/>
</dbReference>
<comment type="caution">
    <text evidence="1">The sequence shown here is derived from an EMBL/GenBank/DDBJ whole genome shotgun (WGS) entry which is preliminary data.</text>
</comment>
<gene>
    <name evidence="1" type="ORF">GS441_20265</name>
</gene>
<evidence type="ECO:0000313" key="1">
    <source>
        <dbReference type="EMBL" id="MBM4567665.1"/>
    </source>
</evidence>
<dbReference type="EMBL" id="WUXR01000013">
    <property type="protein sequence ID" value="MBM4567665.1"/>
    <property type="molecule type" value="Genomic_DNA"/>
</dbReference>
<sequence length="112" mass="12524">MTFPCRIPVLHEAYGGSGEDELGNEVEGWAPAKKVLVFGWEPPKSTEPILAGHDRVIVDVMLYAKQSLCTRPKDRLVLAGVRHEVIGYPADPNNNPWWQPGMVTIYLKRIEG</sequence>
<protein>
    <recommendedName>
        <fullName evidence="3">Head-to-tail stopper</fullName>
    </recommendedName>
</protein>
<organism evidence="1 2">
    <name type="scientific">Rhodococcus hoagii</name>
    <name type="common">Corynebacterium equii</name>
    <dbReference type="NCBI Taxonomy" id="43767"/>
    <lineage>
        <taxon>Bacteria</taxon>
        <taxon>Bacillati</taxon>
        <taxon>Actinomycetota</taxon>
        <taxon>Actinomycetes</taxon>
        <taxon>Mycobacteriales</taxon>
        <taxon>Nocardiaceae</taxon>
        <taxon>Prescottella</taxon>
    </lineage>
</organism>
<dbReference type="AlphaFoldDB" id="A0A9Q2PHQ8"/>
<proteinExistence type="predicted"/>
<evidence type="ECO:0000313" key="2">
    <source>
        <dbReference type="Proteomes" id="UP000808906"/>
    </source>
</evidence>
<evidence type="ECO:0008006" key="3">
    <source>
        <dbReference type="Google" id="ProtNLM"/>
    </source>
</evidence>
<dbReference type="Proteomes" id="UP000808906">
    <property type="component" value="Unassembled WGS sequence"/>
</dbReference>
<reference evidence="1" key="1">
    <citation type="submission" date="2019-11" db="EMBL/GenBank/DDBJ databases">
        <title>Spread of Macrolides and rifampicin resistant Rhodococcus equi in clinical isolates in the USA.</title>
        <authorList>
            <person name="Alvarez-Narvaez S."/>
            <person name="Huber L."/>
            <person name="Cohen N.D."/>
            <person name="Slovis N."/>
            <person name="Greiter M."/>
            <person name="Giguere S."/>
            <person name="Hart K."/>
        </authorList>
    </citation>
    <scope>NUCLEOTIDE SEQUENCE</scope>
    <source>
        <strain evidence="1">Lh_17</strain>
    </source>
</reference>
<name>A0A9Q2PHQ8_RHOHA</name>